<evidence type="ECO:0000313" key="2">
    <source>
        <dbReference type="Proteomes" id="UP000283543"/>
    </source>
</evidence>
<dbReference type="Proteomes" id="UP000283543">
    <property type="component" value="Unassembled WGS sequence"/>
</dbReference>
<dbReference type="EMBL" id="QUTB01006545">
    <property type="protein sequence ID" value="RHY49513.1"/>
    <property type="molecule type" value="Genomic_DNA"/>
</dbReference>
<name>A0A418BQ89_APHAT</name>
<evidence type="ECO:0000313" key="1">
    <source>
        <dbReference type="EMBL" id="RHY49513.1"/>
    </source>
</evidence>
<protein>
    <submittedName>
        <fullName evidence="1">Uncharacterized protein</fullName>
    </submittedName>
</protein>
<reference evidence="1 2" key="1">
    <citation type="submission" date="2018-08" db="EMBL/GenBank/DDBJ databases">
        <title>Aphanomyces genome sequencing and annotation.</title>
        <authorList>
            <person name="Minardi D."/>
            <person name="Oidtmann B."/>
            <person name="Van Der Giezen M."/>
            <person name="Studholme D.J."/>
        </authorList>
    </citation>
    <scope>NUCLEOTIDE SEQUENCE [LARGE SCALE GENOMIC DNA]</scope>
    <source>
        <strain evidence="1 2">Si</strain>
    </source>
</reference>
<dbReference type="VEuPathDB" id="FungiDB:H257_04111"/>
<organism evidence="1 2">
    <name type="scientific">Aphanomyces astaci</name>
    <name type="common">Crayfish plague agent</name>
    <dbReference type="NCBI Taxonomy" id="112090"/>
    <lineage>
        <taxon>Eukaryota</taxon>
        <taxon>Sar</taxon>
        <taxon>Stramenopiles</taxon>
        <taxon>Oomycota</taxon>
        <taxon>Saprolegniomycetes</taxon>
        <taxon>Saprolegniales</taxon>
        <taxon>Verrucalvaceae</taxon>
        <taxon>Aphanomyces</taxon>
    </lineage>
</organism>
<gene>
    <name evidence="1" type="ORF">DYB34_011617</name>
</gene>
<accession>A0A418BQ89</accession>
<dbReference type="AlphaFoldDB" id="A0A418BQ89"/>
<comment type="caution">
    <text evidence="1">The sequence shown here is derived from an EMBL/GenBank/DDBJ whole genome shotgun (WGS) entry which is preliminary data.</text>
</comment>
<sequence length="68" mass="7587">MNCWRSYVPIILDKLKQEPLSDAVALRTLRLLKAFVNDAMSGTVLRIVEAGGVEMVSRFVFSKSKTVS</sequence>
<proteinExistence type="predicted"/>